<feature type="transmembrane region" description="Helical" evidence="2">
    <location>
        <begin position="106"/>
        <end position="134"/>
    </location>
</feature>
<dbReference type="InterPro" id="IPR043717">
    <property type="entry name" value="DUF5658"/>
</dbReference>
<evidence type="ECO:0000256" key="2">
    <source>
        <dbReference type="SAM" id="Phobius"/>
    </source>
</evidence>
<dbReference type="GeneID" id="73045352"/>
<dbReference type="EMBL" id="JBHSHT010000001">
    <property type="protein sequence ID" value="MFC4823591.1"/>
    <property type="molecule type" value="Genomic_DNA"/>
</dbReference>
<reference evidence="4 5" key="1">
    <citation type="journal article" date="2019" name="Int. J. Syst. Evol. Microbiol.">
        <title>The Global Catalogue of Microorganisms (GCM) 10K type strain sequencing project: providing services to taxonomists for standard genome sequencing and annotation.</title>
        <authorList>
            <consortium name="The Broad Institute Genomics Platform"/>
            <consortium name="The Broad Institute Genome Sequencing Center for Infectious Disease"/>
            <person name="Wu L."/>
            <person name="Ma J."/>
        </authorList>
    </citation>
    <scope>NUCLEOTIDE SEQUENCE [LARGE SCALE GENOMIC DNA]</scope>
    <source>
        <strain evidence="4 5">XZYJ18</strain>
    </source>
</reference>
<dbReference type="RefSeq" id="WP_254266943.1">
    <property type="nucleotide sequence ID" value="NZ_CP100400.1"/>
</dbReference>
<evidence type="ECO:0000313" key="5">
    <source>
        <dbReference type="Proteomes" id="UP001595945"/>
    </source>
</evidence>
<dbReference type="AlphaFoldDB" id="A0ABD5PZ84"/>
<feature type="region of interest" description="Disordered" evidence="1">
    <location>
        <begin position="1"/>
        <end position="34"/>
    </location>
</feature>
<evidence type="ECO:0000259" key="3">
    <source>
        <dbReference type="Pfam" id="PF18902"/>
    </source>
</evidence>
<keyword evidence="5" id="KW-1185">Reference proteome</keyword>
<protein>
    <submittedName>
        <fullName evidence="4">DUF5658 family protein</fullName>
    </submittedName>
</protein>
<keyword evidence="2" id="KW-0812">Transmembrane</keyword>
<dbReference type="Pfam" id="PF18902">
    <property type="entry name" value="DUF5658"/>
    <property type="match status" value="1"/>
</dbReference>
<proteinExistence type="predicted"/>
<feature type="transmembrane region" description="Helical" evidence="2">
    <location>
        <begin position="76"/>
        <end position="100"/>
    </location>
</feature>
<feature type="domain" description="DUF5658" evidence="3">
    <location>
        <begin position="81"/>
        <end position="167"/>
    </location>
</feature>
<evidence type="ECO:0000256" key="1">
    <source>
        <dbReference type="SAM" id="MobiDB-lite"/>
    </source>
</evidence>
<dbReference type="Proteomes" id="UP001595945">
    <property type="component" value="Unassembled WGS sequence"/>
</dbReference>
<feature type="transmembrane region" description="Helical" evidence="2">
    <location>
        <begin position="146"/>
        <end position="167"/>
    </location>
</feature>
<accession>A0ABD5PZ84</accession>
<keyword evidence="2" id="KW-0472">Membrane</keyword>
<organism evidence="4 5">
    <name type="scientific">Halorussus aquaticus</name>
    <dbReference type="NCBI Taxonomy" id="2953748"/>
    <lineage>
        <taxon>Archaea</taxon>
        <taxon>Methanobacteriati</taxon>
        <taxon>Methanobacteriota</taxon>
        <taxon>Stenosarchaea group</taxon>
        <taxon>Halobacteria</taxon>
        <taxon>Halobacteriales</taxon>
        <taxon>Haladaptataceae</taxon>
        <taxon>Halorussus</taxon>
    </lineage>
</organism>
<gene>
    <name evidence="4" type="ORF">ACFO9K_04900</name>
</gene>
<sequence>MSENEPPGTGAPGDATAWHRASDDARDEADGLGDLAESERARERWMLRDDEFLLEADREYVLRDEGRSWWGYVSPLLFGVVLAVMVGDVITTGVGMAMGLDEVNPVAAAVIAEAGLGGLVLLKAMTAVVLLLLPGLTDDARRTFRAGSAVFLLVGLLVVVGNVWAILAVS</sequence>
<name>A0ABD5PZ84_9EURY</name>
<comment type="caution">
    <text evidence="4">The sequence shown here is derived from an EMBL/GenBank/DDBJ whole genome shotgun (WGS) entry which is preliminary data.</text>
</comment>
<keyword evidence="2" id="KW-1133">Transmembrane helix</keyword>
<evidence type="ECO:0000313" key="4">
    <source>
        <dbReference type="EMBL" id="MFC4823591.1"/>
    </source>
</evidence>